<protein>
    <submittedName>
        <fullName evidence="1">Uncharacterized protein</fullName>
    </submittedName>
</protein>
<gene>
    <name evidence="1" type="ORF">H4O21_20330</name>
</gene>
<comment type="caution">
    <text evidence="1">The sequence shown here is derived from an EMBL/GenBank/DDBJ whole genome shotgun (WGS) entry which is preliminary data.</text>
</comment>
<dbReference type="AlphaFoldDB" id="A0A839IVG4"/>
<evidence type="ECO:0000313" key="1">
    <source>
        <dbReference type="EMBL" id="MBB1488961.1"/>
    </source>
</evidence>
<proteinExistence type="predicted"/>
<reference evidence="1 2" key="1">
    <citation type="submission" date="2020-08" db="EMBL/GenBank/DDBJ databases">
        <title>Oceanospirillum sp. nov. isolated from marine sediment.</title>
        <authorList>
            <person name="Ji X."/>
        </authorList>
    </citation>
    <scope>NUCLEOTIDE SEQUENCE [LARGE SCALE GENOMIC DNA]</scope>
    <source>
        <strain evidence="1 2">D5</strain>
    </source>
</reference>
<dbReference type="EMBL" id="JACJFM010000040">
    <property type="protein sequence ID" value="MBB1488961.1"/>
    <property type="molecule type" value="Genomic_DNA"/>
</dbReference>
<accession>A0A839IVG4</accession>
<dbReference type="Proteomes" id="UP000565262">
    <property type="component" value="Unassembled WGS sequence"/>
</dbReference>
<sequence length="83" mass="9357">MEKNTDTVQSIAASKAPQMNSHFESFSHRCAFLMIALENIAFEDELPHNKEAALGASYFVEDMLNEMTDIQTMLDAVIKSQCR</sequence>
<dbReference type="RefSeq" id="WP_182810733.1">
    <property type="nucleotide sequence ID" value="NZ_JACJFM010000040.1"/>
</dbReference>
<organism evidence="1 2">
    <name type="scientific">Oceanospirillum sediminis</name>
    <dbReference type="NCBI Taxonomy" id="2760088"/>
    <lineage>
        <taxon>Bacteria</taxon>
        <taxon>Pseudomonadati</taxon>
        <taxon>Pseudomonadota</taxon>
        <taxon>Gammaproteobacteria</taxon>
        <taxon>Oceanospirillales</taxon>
        <taxon>Oceanospirillaceae</taxon>
        <taxon>Oceanospirillum</taxon>
    </lineage>
</organism>
<name>A0A839IVG4_9GAMM</name>
<evidence type="ECO:0000313" key="2">
    <source>
        <dbReference type="Proteomes" id="UP000565262"/>
    </source>
</evidence>
<keyword evidence="2" id="KW-1185">Reference proteome</keyword>